<dbReference type="InterPro" id="IPR006119">
    <property type="entry name" value="Resolv_N"/>
</dbReference>
<dbReference type="PANTHER" id="PTHR30461">
    <property type="entry name" value="DNA-INVERTASE FROM LAMBDOID PROPHAGE"/>
    <property type="match status" value="1"/>
</dbReference>
<evidence type="ECO:0000256" key="5">
    <source>
        <dbReference type="PROSITE-ProRule" id="PRU10137"/>
    </source>
</evidence>
<evidence type="ECO:0000256" key="2">
    <source>
        <dbReference type="ARBA" id="ARBA00023125"/>
    </source>
</evidence>
<dbReference type="InterPro" id="IPR011109">
    <property type="entry name" value="DNA_bind_recombinase_dom"/>
</dbReference>
<dbReference type="EMBL" id="JACRSV010000001">
    <property type="protein sequence ID" value="MBC8559189.1"/>
    <property type="molecule type" value="Genomic_DNA"/>
</dbReference>
<dbReference type="InterPro" id="IPR036162">
    <property type="entry name" value="Resolvase-like_N_sf"/>
</dbReference>
<evidence type="ECO:0000313" key="8">
    <source>
        <dbReference type="EMBL" id="MBC8559189.1"/>
    </source>
</evidence>
<dbReference type="AlphaFoldDB" id="A0A926E082"/>
<dbReference type="InterPro" id="IPR050639">
    <property type="entry name" value="SSR_resolvase"/>
</dbReference>
<gene>
    <name evidence="8" type="ORF">H8710_03800</name>
</gene>
<name>A0A926E082_9FIRM</name>
<keyword evidence="1" id="KW-0229">DNA integration</keyword>
<evidence type="ECO:0000259" key="6">
    <source>
        <dbReference type="PROSITE" id="PS51736"/>
    </source>
</evidence>
<accession>A0A926E082</accession>
<dbReference type="SMART" id="SM00857">
    <property type="entry name" value="Resolvase"/>
    <property type="match status" value="1"/>
</dbReference>
<feature type="domain" description="Recombinase" evidence="7">
    <location>
        <begin position="157"/>
        <end position="251"/>
    </location>
</feature>
<dbReference type="Proteomes" id="UP000610760">
    <property type="component" value="Unassembled WGS sequence"/>
</dbReference>
<evidence type="ECO:0000313" key="9">
    <source>
        <dbReference type="Proteomes" id="UP000610760"/>
    </source>
</evidence>
<dbReference type="GO" id="GO:0003677">
    <property type="term" value="F:DNA binding"/>
    <property type="evidence" value="ECO:0007669"/>
    <property type="project" value="UniProtKB-KW"/>
</dbReference>
<dbReference type="PANTHER" id="PTHR30461:SF23">
    <property type="entry name" value="DNA RECOMBINASE-RELATED"/>
    <property type="match status" value="1"/>
</dbReference>
<dbReference type="RefSeq" id="WP_249294073.1">
    <property type="nucleotide sequence ID" value="NZ_JACRSV010000001.1"/>
</dbReference>
<dbReference type="GO" id="GO:0015074">
    <property type="term" value="P:DNA integration"/>
    <property type="evidence" value="ECO:0007669"/>
    <property type="project" value="UniProtKB-KW"/>
</dbReference>
<dbReference type="GO" id="GO:0000150">
    <property type="term" value="F:DNA strand exchange activity"/>
    <property type="evidence" value="ECO:0007669"/>
    <property type="project" value="InterPro"/>
</dbReference>
<sequence length="251" mass="28610">MKAAIYIRVSTVEQAEEGYSLAAQERSIRSHCQAKGYEVYGVYADRGISGKDIDHRPDMQRLLRDADERKFDIVVIWALSRFTRSVADLYQICERFQRLGISLESCTEPFDTGTAMGRAMLGIMSVFAQMEREITGERVRAAMLERARQGKRTCSEVLGYDIDGDSLKINAQEAEIVQYIFNRYLEYRNLSAVAELCRLKGYTGKHGCKPNAYTVRVILTRPIYAGYNLYSGQLFRGNHMPYTMTAMNLKS</sequence>
<organism evidence="8 9">
    <name type="scientific">Fumia xinanensis</name>
    <dbReference type="NCBI Taxonomy" id="2763659"/>
    <lineage>
        <taxon>Bacteria</taxon>
        <taxon>Bacillati</taxon>
        <taxon>Bacillota</taxon>
        <taxon>Clostridia</taxon>
        <taxon>Eubacteriales</taxon>
        <taxon>Oscillospiraceae</taxon>
        <taxon>Fumia</taxon>
    </lineage>
</organism>
<dbReference type="Pfam" id="PF07508">
    <property type="entry name" value="Recombinase"/>
    <property type="match status" value="1"/>
</dbReference>
<dbReference type="CDD" id="cd00338">
    <property type="entry name" value="Ser_Recombinase"/>
    <property type="match status" value="1"/>
</dbReference>
<keyword evidence="3" id="KW-0233">DNA recombination</keyword>
<dbReference type="InterPro" id="IPR006118">
    <property type="entry name" value="Recombinase_CS"/>
</dbReference>
<keyword evidence="9" id="KW-1185">Reference proteome</keyword>
<proteinExistence type="predicted"/>
<dbReference type="PROSITE" id="PS51737">
    <property type="entry name" value="RECOMBINASE_DNA_BIND"/>
    <property type="match status" value="1"/>
</dbReference>
<feature type="active site" description="O-(5'-phospho-DNA)-serine intermediate" evidence="4 5">
    <location>
        <position position="10"/>
    </location>
</feature>
<dbReference type="Gene3D" id="3.40.50.1390">
    <property type="entry name" value="Resolvase, N-terminal catalytic domain"/>
    <property type="match status" value="1"/>
</dbReference>
<dbReference type="Pfam" id="PF00239">
    <property type="entry name" value="Resolvase"/>
    <property type="match status" value="1"/>
</dbReference>
<dbReference type="PROSITE" id="PS51736">
    <property type="entry name" value="RECOMBINASES_3"/>
    <property type="match status" value="1"/>
</dbReference>
<evidence type="ECO:0000256" key="4">
    <source>
        <dbReference type="PIRSR" id="PIRSR606118-50"/>
    </source>
</evidence>
<dbReference type="InterPro" id="IPR038109">
    <property type="entry name" value="DNA_bind_recomb_sf"/>
</dbReference>
<protein>
    <submittedName>
        <fullName evidence="8">Recombinase family protein</fullName>
    </submittedName>
</protein>
<dbReference type="SUPFAM" id="SSF53041">
    <property type="entry name" value="Resolvase-like"/>
    <property type="match status" value="1"/>
</dbReference>
<evidence type="ECO:0000256" key="1">
    <source>
        <dbReference type="ARBA" id="ARBA00022908"/>
    </source>
</evidence>
<comment type="caution">
    <text evidence="8">The sequence shown here is derived from an EMBL/GenBank/DDBJ whole genome shotgun (WGS) entry which is preliminary data.</text>
</comment>
<dbReference type="Gene3D" id="3.90.1750.20">
    <property type="entry name" value="Putative Large Serine Recombinase, Chain B, Domain 2"/>
    <property type="match status" value="1"/>
</dbReference>
<reference evidence="8" key="1">
    <citation type="submission" date="2020-08" db="EMBL/GenBank/DDBJ databases">
        <title>Genome public.</title>
        <authorList>
            <person name="Liu C."/>
            <person name="Sun Q."/>
        </authorList>
    </citation>
    <scope>NUCLEOTIDE SEQUENCE</scope>
    <source>
        <strain evidence="8">NSJ-33</strain>
    </source>
</reference>
<evidence type="ECO:0000259" key="7">
    <source>
        <dbReference type="PROSITE" id="PS51737"/>
    </source>
</evidence>
<dbReference type="PROSITE" id="PS00397">
    <property type="entry name" value="RECOMBINASES_1"/>
    <property type="match status" value="1"/>
</dbReference>
<evidence type="ECO:0000256" key="3">
    <source>
        <dbReference type="ARBA" id="ARBA00023172"/>
    </source>
</evidence>
<feature type="domain" description="Resolvase/invertase-type recombinase catalytic" evidence="6">
    <location>
        <begin position="2"/>
        <end position="150"/>
    </location>
</feature>
<keyword evidence="2" id="KW-0238">DNA-binding</keyword>